<name>E4Y0J3_OIKDI</name>
<dbReference type="CDD" id="cd02859">
    <property type="entry name" value="E_set_AMPKbeta_like_N"/>
    <property type="match status" value="1"/>
</dbReference>
<evidence type="ECO:0000259" key="6">
    <source>
        <dbReference type="SMART" id="SM01010"/>
    </source>
</evidence>
<gene>
    <name evidence="7" type="ORF">GSOID_T00012317001</name>
</gene>
<feature type="domain" description="Association with the SNF1 complex (ASC)" evidence="6">
    <location>
        <begin position="181"/>
        <end position="276"/>
    </location>
</feature>
<comment type="similarity">
    <text evidence="1">Belongs to the 5'-AMP-activated protein kinase beta subunit family.</text>
</comment>
<dbReference type="PANTHER" id="PTHR10343:SF84">
    <property type="entry name" value="5'-AMP-ACTIVATED PROTEIN KINASE SUBUNIT BETA-1"/>
    <property type="match status" value="1"/>
</dbReference>
<dbReference type="PANTHER" id="PTHR10343">
    <property type="entry name" value="5'-AMP-ACTIVATED PROTEIN KINASE , BETA SUBUNIT"/>
    <property type="match status" value="1"/>
</dbReference>
<evidence type="ECO:0000256" key="1">
    <source>
        <dbReference type="ARBA" id="ARBA00010926"/>
    </source>
</evidence>
<dbReference type="GO" id="GO:0031588">
    <property type="term" value="C:nucleotide-activated protein kinase complex"/>
    <property type="evidence" value="ECO:0007669"/>
    <property type="project" value="TreeGrafter"/>
</dbReference>
<dbReference type="InterPro" id="IPR014756">
    <property type="entry name" value="Ig_E-set"/>
</dbReference>
<dbReference type="SUPFAM" id="SSF160219">
    <property type="entry name" value="AMPKBI-like"/>
    <property type="match status" value="1"/>
</dbReference>
<dbReference type="OrthoDB" id="531008at2759"/>
<evidence type="ECO:0000256" key="4">
    <source>
        <dbReference type="ARBA" id="ARBA00040010"/>
    </source>
</evidence>
<dbReference type="AlphaFoldDB" id="E4Y0J3"/>
<dbReference type="SMART" id="SM01010">
    <property type="entry name" value="AMPKBI"/>
    <property type="match status" value="1"/>
</dbReference>
<dbReference type="InterPro" id="IPR006828">
    <property type="entry name" value="ASC_dom"/>
</dbReference>
<dbReference type="InterPro" id="IPR032640">
    <property type="entry name" value="AMPK1_CBM"/>
</dbReference>
<feature type="compositionally biased region" description="Basic and acidic residues" evidence="5">
    <location>
        <begin position="12"/>
        <end position="28"/>
    </location>
</feature>
<dbReference type="InParanoid" id="E4Y0J3"/>
<dbReference type="Pfam" id="PF04739">
    <property type="entry name" value="AMPKBI"/>
    <property type="match status" value="1"/>
</dbReference>
<comment type="function">
    <text evidence="2">Non-catalytic subunit of AMP-activated protein kinase (AMPK), an energy sensor protein kinase that plays a key role in regulating cellular energy metabolism. In response to reduction of intracellular ATP levels, AMPK activates energy-producing pathways and inhibits energy-consuming processes: inhibits protein, carbohydrate and lipid biosynthesis, as well as cell growth and proliferation. AMPK acts via direct phosphorylation of metabolic enzymes, and by longer-term effects via phosphorylation of transcription regulators. Also acts as a regulator of cellular polarity by remodeling the actin cytoskeleton; probably by indirectly activating myosin. Beta non-catalytic subunit acts as a scaffold on which the AMPK complex assembles, via its C-terminus that bridges alpha (PRKAA1 or PRKAA2) and gamma subunits (PRKAG1, PRKAG2 or PRKAG3).</text>
</comment>
<evidence type="ECO:0000256" key="2">
    <source>
        <dbReference type="ARBA" id="ARBA00025180"/>
    </source>
</evidence>
<accession>E4Y0J3</accession>
<sequence length="292" mass="33062">MGTVNGKAVASSDKRNNNYGDPDRHDGFLVDPDLEEQDITGSRSRTISDNWETPVVELNPELQNASLQKDRRTLPAVFRWHEPCKSVYIICSADNWQKKHYLQLDKVDAKNSSRHESVYLTIIELPEGRHEYRYVVDGVDRHHPKEKTVENSSGGLNHVLRVREEDFEALDALLMDAAAEKSDSDSEYGQIEPKMLTPMEAMKARNQPPALPNHLLHKILLNQETSLAVDPSLLPEPSVSQLNHLYALSIRDNTLAISATHRFRGRFVTTLLYKPIEPPPSRSRNSSTRVPA</sequence>
<keyword evidence="8" id="KW-1185">Reference proteome</keyword>
<evidence type="ECO:0000313" key="7">
    <source>
        <dbReference type="EMBL" id="CBY15401.1"/>
    </source>
</evidence>
<feature type="region of interest" description="Disordered" evidence="5">
    <location>
        <begin position="1"/>
        <end position="43"/>
    </location>
</feature>
<organism evidence="7 8">
    <name type="scientific">Oikopleura dioica</name>
    <name type="common">Tunicate</name>
    <dbReference type="NCBI Taxonomy" id="34765"/>
    <lineage>
        <taxon>Eukaryota</taxon>
        <taxon>Metazoa</taxon>
        <taxon>Chordata</taxon>
        <taxon>Tunicata</taxon>
        <taxon>Appendicularia</taxon>
        <taxon>Copelata</taxon>
        <taxon>Oikopleuridae</taxon>
        <taxon>Oikopleura</taxon>
    </lineage>
</organism>
<dbReference type="FunCoup" id="E4Y0J3">
    <property type="interactions" value="11"/>
</dbReference>
<proteinExistence type="inferred from homology"/>
<dbReference type="EMBL" id="FN653503">
    <property type="protein sequence ID" value="CBY15401.1"/>
    <property type="molecule type" value="Genomic_DNA"/>
</dbReference>
<protein>
    <recommendedName>
        <fullName evidence="4">5'-AMP-activated protein kinase subunit beta-1</fullName>
    </recommendedName>
</protein>
<evidence type="ECO:0000256" key="5">
    <source>
        <dbReference type="SAM" id="MobiDB-lite"/>
    </source>
</evidence>
<dbReference type="GO" id="GO:0005634">
    <property type="term" value="C:nucleus"/>
    <property type="evidence" value="ECO:0007669"/>
    <property type="project" value="TreeGrafter"/>
</dbReference>
<dbReference type="InterPro" id="IPR037256">
    <property type="entry name" value="ASC_dom_sf"/>
</dbReference>
<evidence type="ECO:0000256" key="3">
    <source>
        <dbReference type="ARBA" id="ARBA00025878"/>
    </source>
</evidence>
<comment type="subunit">
    <text evidence="3">AMPK is a heterotrimer of an alpha catalytic subunit (PRKAA1 or PRKAA2), a beta (PRKAB1 or PRKAB2) and a gamma non-catalytic subunits (PRKAG1, PRKAG2 or PRKAG3). Interacts with FNIP1 and FNIP2.</text>
</comment>
<dbReference type="Gene3D" id="2.60.40.10">
    <property type="entry name" value="Immunoglobulins"/>
    <property type="match status" value="1"/>
</dbReference>
<reference evidence="7 8" key="1">
    <citation type="journal article" date="2010" name="Science">
        <title>Plasticity of animal genome architecture unmasked by rapid evolution of a pelagic tunicate.</title>
        <authorList>
            <person name="Denoeud F."/>
            <person name="Henriet S."/>
            <person name="Mungpakdee S."/>
            <person name="Aury J.M."/>
            <person name="Da Silva C."/>
            <person name="Brinkmann H."/>
            <person name="Mikhaleva J."/>
            <person name="Olsen L.C."/>
            <person name="Jubin C."/>
            <person name="Canestro C."/>
            <person name="Bouquet J.M."/>
            <person name="Danks G."/>
            <person name="Poulain J."/>
            <person name="Campsteijn C."/>
            <person name="Adamski M."/>
            <person name="Cross I."/>
            <person name="Yadetie F."/>
            <person name="Muffato M."/>
            <person name="Louis A."/>
            <person name="Butcher S."/>
            <person name="Tsagkogeorga G."/>
            <person name="Konrad A."/>
            <person name="Singh S."/>
            <person name="Jensen M.F."/>
            <person name="Cong E.H."/>
            <person name="Eikeseth-Otteraa H."/>
            <person name="Noel B."/>
            <person name="Anthouard V."/>
            <person name="Porcel B.M."/>
            <person name="Kachouri-Lafond R."/>
            <person name="Nishino A."/>
            <person name="Ugolini M."/>
            <person name="Chourrout P."/>
            <person name="Nishida H."/>
            <person name="Aasland R."/>
            <person name="Huzurbazar S."/>
            <person name="Westhof E."/>
            <person name="Delsuc F."/>
            <person name="Lehrach H."/>
            <person name="Reinhardt R."/>
            <person name="Weissenbach J."/>
            <person name="Roy S.W."/>
            <person name="Artiguenave F."/>
            <person name="Postlethwait J.H."/>
            <person name="Manak J.R."/>
            <person name="Thompson E.M."/>
            <person name="Jaillon O."/>
            <person name="Du Pasquier L."/>
            <person name="Boudinot P."/>
            <person name="Liberles D.A."/>
            <person name="Volff J.N."/>
            <person name="Philippe H."/>
            <person name="Lenhard B."/>
            <person name="Roest Crollius H."/>
            <person name="Wincker P."/>
            <person name="Chourrout D."/>
        </authorList>
    </citation>
    <scope>NUCLEOTIDE SEQUENCE [LARGE SCALE GENOMIC DNA]</scope>
</reference>
<evidence type="ECO:0000313" key="8">
    <source>
        <dbReference type="Proteomes" id="UP000001307"/>
    </source>
</evidence>
<dbReference type="GO" id="GO:0005737">
    <property type="term" value="C:cytoplasm"/>
    <property type="evidence" value="ECO:0007669"/>
    <property type="project" value="TreeGrafter"/>
</dbReference>
<dbReference type="GO" id="GO:0019901">
    <property type="term" value="F:protein kinase binding"/>
    <property type="evidence" value="ECO:0007669"/>
    <property type="project" value="TreeGrafter"/>
</dbReference>
<dbReference type="InterPro" id="IPR013783">
    <property type="entry name" value="Ig-like_fold"/>
</dbReference>
<dbReference type="Pfam" id="PF16561">
    <property type="entry name" value="AMPK1_CBM"/>
    <property type="match status" value="1"/>
</dbReference>
<dbReference type="GO" id="GO:0007165">
    <property type="term" value="P:signal transduction"/>
    <property type="evidence" value="ECO:0007669"/>
    <property type="project" value="TreeGrafter"/>
</dbReference>
<dbReference type="Gene3D" id="6.20.250.60">
    <property type="match status" value="1"/>
</dbReference>
<dbReference type="Proteomes" id="UP000001307">
    <property type="component" value="Unassembled WGS sequence"/>
</dbReference>
<dbReference type="InterPro" id="IPR050827">
    <property type="entry name" value="CRP1_MDG1_kinase"/>
</dbReference>
<dbReference type="SUPFAM" id="SSF81296">
    <property type="entry name" value="E set domains"/>
    <property type="match status" value="1"/>
</dbReference>